<dbReference type="InterPro" id="IPR036291">
    <property type="entry name" value="NAD(P)-bd_dom_sf"/>
</dbReference>
<proteinExistence type="predicted"/>
<dbReference type="Pfam" id="PF13460">
    <property type="entry name" value="NAD_binding_10"/>
    <property type="match status" value="1"/>
</dbReference>
<evidence type="ECO:0000313" key="3">
    <source>
        <dbReference type="Proteomes" id="UP000291933"/>
    </source>
</evidence>
<dbReference type="PANTHER" id="PTHR43355">
    <property type="entry name" value="FLAVIN REDUCTASE (NADPH)"/>
    <property type="match status" value="1"/>
</dbReference>
<dbReference type="OrthoDB" id="3191258at2"/>
<name>A0A4Q9KNP8_PROTD</name>
<evidence type="ECO:0000259" key="1">
    <source>
        <dbReference type="Pfam" id="PF13460"/>
    </source>
</evidence>
<sequence>MKIGIIGGSGKAGRALFSEAVKRGDVPTAIVRDLDTAEGVLGEFGNYLNKDALKLTASDLASFDVVIDAMGTAPDDAARQVTLTKHLVELVRAHGGPRLVFVLGAGSLTTPDGRLYLDELYEIPGTASWIAIPEQQTRQLTYLRSVDDVDWTAVSPSAEFRPGSAGTPVLGKDDLLYGPNGTSKVTSGTFAVAVLDEIHNPAHVRTRFTVRDENC</sequence>
<dbReference type="Gene3D" id="3.40.50.720">
    <property type="entry name" value="NAD(P)-binding Rossmann-like Domain"/>
    <property type="match status" value="1"/>
</dbReference>
<dbReference type="AlphaFoldDB" id="A0A4Q9KNP8"/>
<dbReference type="PANTHER" id="PTHR43355:SF2">
    <property type="entry name" value="FLAVIN REDUCTASE (NADPH)"/>
    <property type="match status" value="1"/>
</dbReference>
<dbReference type="InterPro" id="IPR051606">
    <property type="entry name" value="Polyketide_Oxido-like"/>
</dbReference>
<dbReference type="EMBL" id="SDMR01000001">
    <property type="protein sequence ID" value="TBT96226.1"/>
    <property type="molecule type" value="Genomic_DNA"/>
</dbReference>
<dbReference type="Proteomes" id="UP000291933">
    <property type="component" value="Unassembled WGS sequence"/>
</dbReference>
<accession>A0A4Q9KNP8</accession>
<comment type="caution">
    <text evidence="2">The sequence shown here is derived from an EMBL/GenBank/DDBJ whole genome shotgun (WGS) entry which is preliminary data.</text>
</comment>
<organism evidence="2 3">
    <name type="scientific">Propioniciclava tarda</name>
    <dbReference type="NCBI Taxonomy" id="433330"/>
    <lineage>
        <taxon>Bacteria</taxon>
        <taxon>Bacillati</taxon>
        <taxon>Actinomycetota</taxon>
        <taxon>Actinomycetes</taxon>
        <taxon>Propionibacteriales</taxon>
        <taxon>Propionibacteriaceae</taxon>
        <taxon>Propioniciclava</taxon>
    </lineage>
</organism>
<dbReference type="GO" id="GO:0016646">
    <property type="term" value="F:oxidoreductase activity, acting on the CH-NH group of donors, NAD or NADP as acceptor"/>
    <property type="evidence" value="ECO:0007669"/>
    <property type="project" value="TreeGrafter"/>
</dbReference>
<protein>
    <submittedName>
        <fullName evidence="2">NADH-flavin reductase</fullName>
    </submittedName>
</protein>
<evidence type="ECO:0000313" key="2">
    <source>
        <dbReference type="EMBL" id="TBT96226.1"/>
    </source>
</evidence>
<dbReference type="RefSeq" id="WP_131170638.1">
    <property type="nucleotide sequence ID" value="NZ_FXTL01000001.1"/>
</dbReference>
<feature type="domain" description="NAD(P)-binding" evidence="1">
    <location>
        <begin position="7"/>
        <end position="175"/>
    </location>
</feature>
<reference evidence="2 3" key="1">
    <citation type="submission" date="2019-01" db="EMBL/GenBank/DDBJ databases">
        <title>Lactibacter flavus gen. nov., sp. nov., a novel bacterium of the family Propionibacteriaceae isolated from raw milk and dairy products.</title>
        <authorList>
            <person name="Huptas C."/>
            <person name="Wenning M."/>
            <person name="Breitenwieser F."/>
            <person name="Doll E."/>
            <person name="Von Neubeck M."/>
            <person name="Busse H.-J."/>
            <person name="Scherer S."/>
        </authorList>
    </citation>
    <scope>NUCLEOTIDE SEQUENCE [LARGE SCALE GENOMIC DNA]</scope>
    <source>
        <strain evidence="2 3">DSM 22130</strain>
    </source>
</reference>
<gene>
    <name evidence="2" type="ORF">ET996_00710</name>
</gene>
<dbReference type="InterPro" id="IPR016040">
    <property type="entry name" value="NAD(P)-bd_dom"/>
</dbReference>
<keyword evidence="3" id="KW-1185">Reference proteome</keyword>
<dbReference type="SUPFAM" id="SSF51735">
    <property type="entry name" value="NAD(P)-binding Rossmann-fold domains"/>
    <property type="match status" value="1"/>
</dbReference>